<dbReference type="InterPro" id="IPR001128">
    <property type="entry name" value="Cyt_P450"/>
</dbReference>
<comment type="caution">
    <text evidence="2">The sequence shown here is derived from an EMBL/GenBank/DDBJ whole genome shotgun (WGS) entry which is preliminary data.</text>
</comment>
<dbReference type="GO" id="GO:0004497">
    <property type="term" value="F:monooxygenase activity"/>
    <property type="evidence" value="ECO:0007669"/>
    <property type="project" value="InterPro"/>
</dbReference>
<protein>
    <submittedName>
        <fullName evidence="2">Fatty acid beta-hydroxylating cytochrome P450</fullName>
    </submittedName>
</protein>
<dbReference type="PRINTS" id="PR00463">
    <property type="entry name" value="EP450I"/>
</dbReference>
<dbReference type="RefSeq" id="WP_048555804.1">
    <property type="nucleotide sequence ID" value="NZ_HF570958.1"/>
</dbReference>
<dbReference type="GO" id="GO:0020037">
    <property type="term" value="F:heme binding"/>
    <property type="evidence" value="ECO:0007669"/>
    <property type="project" value="InterPro"/>
</dbReference>
<keyword evidence="1" id="KW-0479">Metal-binding</keyword>
<dbReference type="InterPro" id="IPR002401">
    <property type="entry name" value="Cyt_P450_E_grp-I"/>
</dbReference>
<proteinExistence type="predicted"/>
<dbReference type="SUPFAM" id="SSF48264">
    <property type="entry name" value="Cytochrome P450"/>
    <property type="match status" value="1"/>
</dbReference>
<accession>A0A077M5M6</accession>
<dbReference type="EMBL" id="CAJB01000353">
    <property type="protein sequence ID" value="CCH79350.1"/>
    <property type="molecule type" value="Genomic_DNA"/>
</dbReference>
<name>A0A077M5M6_9MICO</name>
<dbReference type="Gene3D" id="1.10.630.10">
    <property type="entry name" value="Cytochrome P450"/>
    <property type="match status" value="1"/>
</dbReference>
<comment type="cofactor">
    <cofactor evidence="1">
        <name>heme</name>
        <dbReference type="ChEBI" id="CHEBI:30413"/>
    </cofactor>
</comment>
<dbReference type="STRING" id="1194083.BN12_4160027"/>
<dbReference type="GO" id="GO:0005506">
    <property type="term" value="F:iron ion binding"/>
    <property type="evidence" value="ECO:0007669"/>
    <property type="project" value="InterPro"/>
</dbReference>
<evidence type="ECO:0000256" key="1">
    <source>
        <dbReference type="PIRSR" id="PIRSR602401-1"/>
    </source>
</evidence>
<organism evidence="2 3">
    <name type="scientific">Nostocoides japonicum T1-X7</name>
    <dbReference type="NCBI Taxonomy" id="1194083"/>
    <lineage>
        <taxon>Bacteria</taxon>
        <taxon>Bacillati</taxon>
        <taxon>Actinomycetota</taxon>
        <taxon>Actinomycetes</taxon>
        <taxon>Micrococcales</taxon>
        <taxon>Intrasporangiaceae</taxon>
        <taxon>Nostocoides</taxon>
    </lineage>
</organism>
<keyword evidence="1" id="KW-0408">Iron</keyword>
<sequence length="241" mass="25967">MWARDRILDVRGLRSYPRDGSLLDRAARWRDERGAVLPLETAAVDLQNGMRPAMATSRFVAFAAHRLWEQPSWRDRVAAEIAAGASDLASARFGPVVTAVAREVRRVSPFVPLLAARSRRAQEILGHRVAENDPVLLDVVGTLRDPQTWPEPRHFDPGRFLSGGPAIGGADALIPQGGGSVVAGHRCPGEDPVLGILSAGVVATTMLGEAGVPRPRIDERRLPARPPAVELHVGTLMRSAS</sequence>
<evidence type="ECO:0000313" key="3">
    <source>
        <dbReference type="Proteomes" id="UP000035721"/>
    </source>
</evidence>
<dbReference type="InterPro" id="IPR036396">
    <property type="entry name" value="Cyt_P450_sf"/>
</dbReference>
<keyword evidence="3" id="KW-1185">Reference proteome</keyword>
<gene>
    <name evidence="2" type="ORF">BN12_4160027</name>
</gene>
<dbReference type="AlphaFoldDB" id="A0A077M5M6"/>
<dbReference type="Pfam" id="PF00067">
    <property type="entry name" value="p450"/>
    <property type="match status" value="1"/>
</dbReference>
<keyword evidence="1" id="KW-0349">Heme</keyword>
<reference evidence="2 3" key="1">
    <citation type="journal article" date="2013" name="ISME J.">
        <title>A metabolic model for members of the genus Tetrasphaera involved in enhanced biological phosphorus removal.</title>
        <authorList>
            <person name="Kristiansen R."/>
            <person name="Nguyen H.T.T."/>
            <person name="Saunders A.M."/>
            <person name="Nielsen J.L."/>
            <person name="Wimmer R."/>
            <person name="Le V.Q."/>
            <person name="McIlroy S.J."/>
            <person name="Petrovski S."/>
            <person name="Seviour R.J."/>
            <person name="Calteau A."/>
            <person name="Nielsen K.L."/>
            <person name="Nielsen P.H."/>
        </authorList>
    </citation>
    <scope>NUCLEOTIDE SEQUENCE [LARGE SCALE GENOMIC DNA]</scope>
    <source>
        <strain evidence="2 3">T1-X7</strain>
    </source>
</reference>
<feature type="binding site" description="axial binding residue" evidence="1">
    <location>
        <position position="187"/>
    </location>
    <ligand>
        <name>heme</name>
        <dbReference type="ChEBI" id="CHEBI:30413"/>
    </ligand>
    <ligandPart>
        <name>Fe</name>
        <dbReference type="ChEBI" id="CHEBI:18248"/>
    </ligandPart>
</feature>
<dbReference type="GO" id="GO:0016705">
    <property type="term" value="F:oxidoreductase activity, acting on paired donors, with incorporation or reduction of molecular oxygen"/>
    <property type="evidence" value="ECO:0007669"/>
    <property type="project" value="InterPro"/>
</dbReference>
<evidence type="ECO:0000313" key="2">
    <source>
        <dbReference type="EMBL" id="CCH79350.1"/>
    </source>
</evidence>
<dbReference type="Proteomes" id="UP000035721">
    <property type="component" value="Unassembled WGS sequence"/>
</dbReference>